<comment type="caution">
    <text evidence="3">The sequence shown here is derived from an EMBL/GenBank/DDBJ whole genome shotgun (WGS) entry which is preliminary data.</text>
</comment>
<feature type="domain" description="Ketoreductase (KR)" evidence="2">
    <location>
        <begin position="1"/>
        <end position="76"/>
    </location>
</feature>
<feature type="non-terminal residue" evidence="3">
    <location>
        <position position="77"/>
    </location>
</feature>
<dbReference type="Gene3D" id="3.40.50.720">
    <property type="entry name" value="NAD(P)-binding Rossmann-like Domain"/>
    <property type="match status" value="1"/>
</dbReference>
<dbReference type="PANTHER" id="PTHR43775:SF51">
    <property type="entry name" value="INACTIVE PHENOLPHTHIOCEROL SYNTHESIS POLYKETIDE SYNTHASE TYPE I PKS1-RELATED"/>
    <property type="match status" value="1"/>
</dbReference>
<evidence type="ECO:0000256" key="1">
    <source>
        <dbReference type="ARBA" id="ARBA00022679"/>
    </source>
</evidence>
<dbReference type="InterPro" id="IPR036291">
    <property type="entry name" value="NAD(P)-bd_dom_sf"/>
</dbReference>
<dbReference type="PANTHER" id="PTHR43775">
    <property type="entry name" value="FATTY ACID SYNTHASE"/>
    <property type="match status" value="1"/>
</dbReference>
<accession>A0ABY3LLW7</accession>
<evidence type="ECO:0000313" key="4">
    <source>
        <dbReference type="Proteomes" id="UP000322810"/>
    </source>
</evidence>
<reference evidence="3 4" key="1">
    <citation type="submission" date="2019-08" db="EMBL/GenBank/DDBJ databases">
        <title>Microbispora tritici sp. nov., a novel actinomycete isolated from a root of wheat (Triticum aestivum L.).</title>
        <authorList>
            <person name="Klykleung N."/>
            <person name="Tanasupawat S."/>
        </authorList>
    </citation>
    <scope>NUCLEOTIDE SEQUENCE [LARGE SCALE GENOMIC DNA]</scope>
    <source>
        <strain evidence="3 4">MT50</strain>
    </source>
</reference>
<dbReference type="EMBL" id="VSEX01000233">
    <property type="protein sequence ID" value="TYB40016.1"/>
    <property type="molecule type" value="Genomic_DNA"/>
</dbReference>
<name>A0ABY3LLW7_9ACTN</name>
<feature type="non-terminal residue" evidence="3">
    <location>
        <position position="1"/>
    </location>
</feature>
<evidence type="ECO:0000313" key="3">
    <source>
        <dbReference type="EMBL" id="TYB40016.1"/>
    </source>
</evidence>
<dbReference type="Pfam" id="PF08659">
    <property type="entry name" value="KR"/>
    <property type="match status" value="1"/>
</dbReference>
<proteinExistence type="predicted"/>
<dbReference type="InterPro" id="IPR013968">
    <property type="entry name" value="PKS_KR"/>
</dbReference>
<dbReference type="Proteomes" id="UP000322810">
    <property type="component" value="Unassembled WGS sequence"/>
</dbReference>
<dbReference type="InterPro" id="IPR050091">
    <property type="entry name" value="PKS_NRPS_Biosynth_Enz"/>
</dbReference>
<dbReference type="RefSeq" id="WP_154956916.1">
    <property type="nucleotide sequence ID" value="NZ_VSEX01000233.1"/>
</dbReference>
<gene>
    <name evidence="3" type="ORF">FXF59_35450</name>
</gene>
<sequence>GVRSLVLAGRRGPDTPGADLLAAELTELGAQVRVVACDVADREAVARLLEEVPDLTAVVHAAGVLDDGLIESLTPDR</sequence>
<evidence type="ECO:0000259" key="2">
    <source>
        <dbReference type="Pfam" id="PF08659"/>
    </source>
</evidence>
<dbReference type="SUPFAM" id="SSF51735">
    <property type="entry name" value="NAD(P)-binding Rossmann-fold domains"/>
    <property type="match status" value="1"/>
</dbReference>
<organism evidence="3 4">
    <name type="scientific">Microbispora tritici</name>
    <dbReference type="NCBI Taxonomy" id="2604471"/>
    <lineage>
        <taxon>Bacteria</taxon>
        <taxon>Bacillati</taxon>
        <taxon>Actinomycetota</taxon>
        <taxon>Actinomycetes</taxon>
        <taxon>Streptosporangiales</taxon>
        <taxon>Streptosporangiaceae</taxon>
        <taxon>Microbispora</taxon>
    </lineage>
</organism>
<protein>
    <submittedName>
        <fullName evidence="3">KR domain-containing protein</fullName>
    </submittedName>
</protein>
<keyword evidence="4" id="KW-1185">Reference proteome</keyword>
<keyword evidence="1" id="KW-0808">Transferase</keyword>